<dbReference type="SUPFAM" id="SSF48264">
    <property type="entry name" value="Cytochrome P450"/>
    <property type="match status" value="1"/>
</dbReference>
<protein>
    <recommendedName>
        <fullName evidence="13">Cytochrome P450</fullName>
    </recommendedName>
</protein>
<dbReference type="InterPro" id="IPR002401">
    <property type="entry name" value="Cyt_P450_E_grp-I"/>
</dbReference>
<dbReference type="InterPro" id="IPR036396">
    <property type="entry name" value="Cyt_P450_sf"/>
</dbReference>
<comment type="similarity">
    <text evidence="10">Belongs to the cytochrome P450 family.</text>
</comment>
<comment type="cofactor">
    <cofactor evidence="9">
        <name>heme</name>
        <dbReference type="ChEBI" id="CHEBI:30413"/>
    </cofactor>
</comment>
<gene>
    <name evidence="11" type="ORF">AZI87_01655</name>
</gene>
<evidence type="ECO:0000256" key="10">
    <source>
        <dbReference type="RuleBase" id="RU000461"/>
    </source>
</evidence>
<dbReference type="GO" id="GO:0016020">
    <property type="term" value="C:membrane"/>
    <property type="evidence" value="ECO:0007669"/>
    <property type="project" value="UniProtKB-SubCell"/>
</dbReference>
<evidence type="ECO:0000256" key="1">
    <source>
        <dbReference type="ARBA" id="ARBA00004370"/>
    </source>
</evidence>
<evidence type="ECO:0000256" key="8">
    <source>
        <dbReference type="ARBA" id="ARBA00023136"/>
    </source>
</evidence>
<evidence type="ECO:0000256" key="5">
    <source>
        <dbReference type="ARBA" id="ARBA00022989"/>
    </source>
</evidence>
<keyword evidence="7 9" id="KW-0408">Iron</keyword>
<dbReference type="RefSeq" id="WP_063204707.1">
    <property type="nucleotide sequence ID" value="NZ_LUKD01000001.1"/>
</dbReference>
<comment type="caution">
    <text evidence="11">The sequence shown here is derived from an EMBL/GenBank/DDBJ whole genome shotgun (WGS) entry which is preliminary data.</text>
</comment>
<evidence type="ECO:0000256" key="4">
    <source>
        <dbReference type="ARBA" id="ARBA00022723"/>
    </source>
</evidence>
<evidence type="ECO:0000313" key="12">
    <source>
        <dbReference type="Proteomes" id="UP000075799"/>
    </source>
</evidence>
<evidence type="ECO:0000256" key="3">
    <source>
        <dbReference type="ARBA" id="ARBA00022692"/>
    </source>
</evidence>
<dbReference type="PROSITE" id="PS00086">
    <property type="entry name" value="CYTOCHROME_P450"/>
    <property type="match status" value="1"/>
</dbReference>
<dbReference type="Pfam" id="PF00067">
    <property type="entry name" value="p450"/>
    <property type="match status" value="1"/>
</dbReference>
<keyword evidence="4 9" id="KW-0479">Metal-binding</keyword>
<keyword evidence="3" id="KW-0812">Transmembrane</keyword>
<evidence type="ECO:0000256" key="6">
    <source>
        <dbReference type="ARBA" id="ARBA00023002"/>
    </source>
</evidence>
<evidence type="ECO:0000313" key="11">
    <source>
        <dbReference type="EMBL" id="KYG68003.1"/>
    </source>
</evidence>
<feature type="binding site" description="axial binding residue" evidence="9">
    <location>
        <position position="348"/>
    </location>
    <ligand>
        <name>heme</name>
        <dbReference type="ChEBI" id="CHEBI:30413"/>
    </ligand>
    <ligandPart>
        <name>Fe</name>
        <dbReference type="ChEBI" id="CHEBI:18248"/>
    </ligandPart>
</feature>
<keyword evidence="10" id="KW-0503">Monooxygenase</keyword>
<dbReference type="InterPro" id="IPR050665">
    <property type="entry name" value="Cytochrome_P450_Monooxygen"/>
</dbReference>
<dbReference type="GO" id="GO:0005506">
    <property type="term" value="F:iron ion binding"/>
    <property type="evidence" value="ECO:0007669"/>
    <property type="project" value="InterPro"/>
</dbReference>
<dbReference type="Proteomes" id="UP000075799">
    <property type="component" value="Unassembled WGS sequence"/>
</dbReference>
<dbReference type="AlphaFoldDB" id="A0A162GF85"/>
<evidence type="ECO:0000256" key="7">
    <source>
        <dbReference type="ARBA" id="ARBA00023004"/>
    </source>
</evidence>
<dbReference type="GO" id="GO:0016705">
    <property type="term" value="F:oxidoreductase activity, acting on paired donors, with incorporation or reduction of molecular oxygen"/>
    <property type="evidence" value="ECO:0007669"/>
    <property type="project" value="InterPro"/>
</dbReference>
<dbReference type="InterPro" id="IPR017972">
    <property type="entry name" value="Cyt_P450_CS"/>
</dbReference>
<sequence>MRLLNPIVNLTEFMSEPVQFMRDMDHQGEPQCLLLGPKRFVFVFDPERAQEILIKRADIYVQNRTVFDRIQPVTGKKGLVQLSGKESQAGRLKSRSMFNGAGLDTARVIIEDYCDEFLRKAAIQNKIDVTAEMTSLILQTALTIFLGVRSPELASKIGEKFLRLNYLCGLRMRSLAPAPLFIPTRKNREILCLQKEIRLMLEKHLQRESGVPKAFEGDENLIDHCMTFLFAGHETTAASLAFTLLLLAQNPKYQDQIAQGDEAATMAVYKESLRLFPPAYMLARQATRDDDLLGCSVRKADQVLIGITELHRSPGLFPDPGQFRPERFAEKLKHPLSFIPFGAGGKSCVGERLAYFEAAIVLKKICQRFKISGPSAPLQAEPLITLHPLPNQYIFLHSRGETHD</sequence>
<organism evidence="11 12">
    <name type="scientific">Bdellovibrio bacteriovorus</name>
    <dbReference type="NCBI Taxonomy" id="959"/>
    <lineage>
        <taxon>Bacteria</taxon>
        <taxon>Pseudomonadati</taxon>
        <taxon>Bdellovibrionota</taxon>
        <taxon>Bdellovibrionia</taxon>
        <taxon>Bdellovibrionales</taxon>
        <taxon>Pseudobdellovibrionaceae</taxon>
        <taxon>Bdellovibrio</taxon>
    </lineage>
</organism>
<dbReference type="InterPro" id="IPR001128">
    <property type="entry name" value="Cyt_P450"/>
</dbReference>
<comment type="subcellular location">
    <subcellularLocation>
        <location evidence="1">Membrane</location>
    </subcellularLocation>
</comment>
<reference evidence="11 12" key="1">
    <citation type="submission" date="2016-03" db="EMBL/GenBank/DDBJ databases">
        <authorList>
            <person name="Ploux O."/>
        </authorList>
    </citation>
    <scope>NUCLEOTIDE SEQUENCE [LARGE SCALE GENOMIC DNA]</scope>
    <source>
        <strain evidence="11 12">EC13</strain>
    </source>
</reference>
<dbReference type="PRINTS" id="PR00385">
    <property type="entry name" value="P450"/>
</dbReference>
<keyword evidence="5" id="KW-1133">Transmembrane helix</keyword>
<evidence type="ECO:0000256" key="9">
    <source>
        <dbReference type="PIRSR" id="PIRSR602401-1"/>
    </source>
</evidence>
<dbReference type="PANTHER" id="PTHR24282:SF211">
    <property type="entry name" value="CYTOCHROME P450-RELATED"/>
    <property type="match status" value="1"/>
</dbReference>
<evidence type="ECO:0008006" key="13">
    <source>
        <dbReference type="Google" id="ProtNLM"/>
    </source>
</evidence>
<accession>A0A162GF85</accession>
<dbReference type="PANTHER" id="PTHR24282">
    <property type="entry name" value="CYTOCHROME P450 FAMILY MEMBER"/>
    <property type="match status" value="1"/>
</dbReference>
<dbReference type="GO" id="GO:0020037">
    <property type="term" value="F:heme binding"/>
    <property type="evidence" value="ECO:0007669"/>
    <property type="project" value="InterPro"/>
</dbReference>
<evidence type="ECO:0000256" key="2">
    <source>
        <dbReference type="ARBA" id="ARBA00022617"/>
    </source>
</evidence>
<keyword evidence="8" id="KW-0472">Membrane</keyword>
<proteinExistence type="inferred from homology"/>
<dbReference type="Gene3D" id="1.10.630.10">
    <property type="entry name" value="Cytochrome P450"/>
    <property type="match status" value="1"/>
</dbReference>
<keyword evidence="6 10" id="KW-0560">Oxidoreductase</keyword>
<name>A0A162GF85_BDEBC</name>
<dbReference type="GO" id="GO:0004497">
    <property type="term" value="F:monooxygenase activity"/>
    <property type="evidence" value="ECO:0007669"/>
    <property type="project" value="UniProtKB-KW"/>
</dbReference>
<dbReference type="PRINTS" id="PR00463">
    <property type="entry name" value="EP450I"/>
</dbReference>
<dbReference type="EMBL" id="LUKD01000001">
    <property type="protein sequence ID" value="KYG68003.1"/>
    <property type="molecule type" value="Genomic_DNA"/>
</dbReference>
<keyword evidence="2 9" id="KW-0349">Heme</keyword>